<dbReference type="STRING" id="1108044.GOOTI_256_00390"/>
<dbReference type="InterPro" id="IPR056463">
    <property type="entry name" value="DUF7373_C"/>
</dbReference>
<dbReference type="AlphaFoldDB" id="H5TUB3"/>
<feature type="domain" description="DUF7373" evidence="2">
    <location>
        <begin position="27"/>
        <end position="212"/>
    </location>
</feature>
<dbReference type="InterPro" id="IPR055797">
    <property type="entry name" value="DUF7373"/>
</dbReference>
<evidence type="ECO:0000313" key="5">
    <source>
        <dbReference type="Proteomes" id="UP000005038"/>
    </source>
</evidence>
<dbReference type="EMBL" id="BAFB01000256">
    <property type="protein sequence ID" value="GAB37071.1"/>
    <property type="molecule type" value="Genomic_DNA"/>
</dbReference>
<sequence>MVESSVDVAALDTGAYPTEPAKPFGYADPEQLVDVEAQRMAEFVVLPFQIDESLDLGTSPTTPIRSDRELQTVFGRAAEAAKAGAVYGFSTSAKSSAATDTGRGITIAAVRYKTADAAKKSAADLSEAVSKDAPAGVVKKRDPIATKSGAFSVVSAVSGDIAAAAFVPHGQYLVYAQSVARSNDTDWAVDTALKATTSQSSMIDKFPATPTPDENPDDNTRKVKLDQNNILIYALPLADTSDGIAAVYGPQGIAHFTTHQRETYANAAKFGSVHTAVAKSFVYRASTSDNGAKLRDALVAVWTDNGARPVESPAGLSSAKCAKSGTKESLYNCAVRVGRYVGLVAGDSLADAQQQASAQYVILTKADQDAN</sequence>
<feature type="region of interest" description="Disordered" evidence="1">
    <location>
        <begin position="201"/>
        <end position="222"/>
    </location>
</feature>
<comment type="caution">
    <text evidence="4">The sequence shown here is derived from an EMBL/GenBank/DDBJ whole genome shotgun (WGS) entry which is preliminary data.</text>
</comment>
<keyword evidence="5" id="KW-1185">Reference proteome</keyword>
<feature type="domain" description="DUF7373" evidence="3">
    <location>
        <begin position="245"/>
        <end position="365"/>
    </location>
</feature>
<accession>H5TUB3</accession>
<protein>
    <submittedName>
        <fullName evidence="4">Uncharacterized protein</fullName>
    </submittedName>
</protein>
<dbReference type="Pfam" id="PF24088">
    <property type="entry name" value="DUF7373"/>
    <property type="match status" value="1"/>
</dbReference>
<name>H5TUB3_GORO1</name>
<evidence type="ECO:0000259" key="3">
    <source>
        <dbReference type="Pfam" id="PF24092"/>
    </source>
</evidence>
<dbReference type="Proteomes" id="UP000005038">
    <property type="component" value="Unassembled WGS sequence"/>
</dbReference>
<evidence type="ECO:0000313" key="4">
    <source>
        <dbReference type="EMBL" id="GAB37071.1"/>
    </source>
</evidence>
<evidence type="ECO:0000256" key="1">
    <source>
        <dbReference type="SAM" id="MobiDB-lite"/>
    </source>
</evidence>
<evidence type="ECO:0000259" key="2">
    <source>
        <dbReference type="Pfam" id="PF24088"/>
    </source>
</evidence>
<dbReference type="Pfam" id="PF24092">
    <property type="entry name" value="DUF7373_C"/>
    <property type="match status" value="1"/>
</dbReference>
<proteinExistence type="predicted"/>
<organism evidence="4 5">
    <name type="scientific">Gordonia otitidis (strain DSM 44809 / CCUG 52243 / JCM 12355 / NBRC 100426 / IFM 10032)</name>
    <dbReference type="NCBI Taxonomy" id="1108044"/>
    <lineage>
        <taxon>Bacteria</taxon>
        <taxon>Bacillati</taxon>
        <taxon>Actinomycetota</taxon>
        <taxon>Actinomycetes</taxon>
        <taxon>Mycobacteriales</taxon>
        <taxon>Gordoniaceae</taxon>
        <taxon>Gordonia</taxon>
    </lineage>
</organism>
<reference evidence="4" key="1">
    <citation type="submission" date="2012-02" db="EMBL/GenBank/DDBJ databases">
        <title>Whole genome shotgun sequence of Gordonia otitidis NBRC 100426.</title>
        <authorList>
            <person name="Yoshida I."/>
            <person name="Hosoyama A."/>
            <person name="Tsuchikane K."/>
            <person name="Katsumata H."/>
            <person name="Yamazaki S."/>
            <person name="Fujita N."/>
        </authorList>
    </citation>
    <scope>NUCLEOTIDE SEQUENCE [LARGE SCALE GENOMIC DNA]</scope>
    <source>
        <strain evidence="4">NBRC 100426</strain>
    </source>
</reference>
<gene>
    <name evidence="4" type="ORF">GOOTI_256_00390</name>
</gene>